<reference evidence="1 2" key="1">
    <citation type="submission" date="2007-09" db="EMBL/GenBank/DDBJ databases">
        <title>Draft genome sequence of Faecalibacterium prausnitzii M21/2.</title>
        <authorList>
            <person name="Sudarsanam P."/>
            <person name="Ley R."/>
            <person name="Guruge J."/>
            <person name="Turnbaugh P.J."/>
            <person name="Mahowald M."/>
            <person name="Liep D."/>
            <person name="Gordon J."/>
        </authorList>
    </citation>
    <scope>NUCLEOTIDE SEQUENCE [LARGE SCALE GENOMIC DNA]</scope>
    <source>
        <strain evidence="1 2">M21/2</strain>
    </source>
</reference>
<evidence type="ECO:0000313" key="2">
    <source>
        <dbReference type="Proteomes" id="UP000005945"/>
    </source>
</evidence>
<dbReference type="Proteomes" id="UP000005945">
    <property type="component" value="Unassembled WGS sequence"/>
</dbReference>
<accession>A8SB74</accession>
<sequence length="118" mass="13491">MLSDKMVITNGRDRFGYVRHVRLIGEQTGVSEDVYRIQETGRVCVRQWLCDDLVRWCTATKWSGGYEADTPFKDGLMLIAVDDTGAEIGMEVTYQTQWNGEGLAEKELPFSWEAVTEY</sequence>
<dbReference type="EMBL" id="ABED02000025">
    <property type="protein sequence ID" value="EDP21764.1"/>
    <property type="molecule type" value="Genomic_DNA"/>
</dbReference>
<organism evidence="1 2">
    <name type="scientific">Faecalibacterium prausnitzii M21/2</name>
    <dbReference type="NCBI Taxonomy" id="411485"/>
    <lineage>
        <taxon>Bacteria</taxon>
        <taxon>Bacillati</taxon>
        <taxon>Bacillota</taxon>
        <taxon>Clostridia</taxon>
        <taxon>Eubacteriales</taxon>
        <taxon>Oscillospiraceae</taxon>
        <taxon>Faecalibacterium</taxon>
    </lineage>
</organism>
<dbReference type="GeneID" id="75068364"/>
<evidence type="ECO:0000313" key="1">
    <source>
        <dbReference type="EMBL" id="EDP21764.1"/>
    </source>
</evidence>
<comment type="caution">
    <text evidence="1">The sequence shown here is derived from an EMBL/GenBank/DDBJ whole genome shotgun (WGS) entry which is preliminary data.</text>
</comment>
<dbReference type="AlphaFoldDB" id="A8SB74"/>
<reference evidence="1 2" key="2">
    <citation type="submission" date="2007-09" db="EMBL/GenBank/DDBJ databases">
        <authorList>
            <person name="Fulton L."/>
            <person name="Clifton S."/>
            <person name="Fulton B."/>
            <person name="Xu J."/>
            <person name="Minx P."/>
            <person name="Pepin K.H."/>
            <person name="Johnson M."/>
            <person name="Thiruvilangam P."/>
            <person name="Bhonagiri V."/>
            <person name="Nash W.E."/>
            <person name="Mardis E.R."/>
            <person name="Wilson R.K."/>
        </authorList>
    </citation>
    <scope>NUCLEOTIDE SEQUENCE [LARGE SCALE GENOMIC DNA]</scope>
    <source>
        <strain evidence="1 2">M21/2</strain>
    </source>
</reference>
<proteinExistence type="predicted"/>
<dbReference type="RefSeq" id="WP_005923778.1">
    <property type="nucleotide sequence ID" value="NZ_DS483500.1"/>
</dbReference>
<protein>
    <submittedName>
        <fullName evidence="1">Uncharacterized protein</fullName>
    </submittedName>
</protein>
<name>A8SB74_9FIRM</name>
<gene>
    <name evidence="1" type="ORF">FAEPRAM212_01586</name>
</gene>
<dbReference type="HOGENOM" id="CLU_2069617_0_0_9"/>